<sequence>MVTFCLVCGGWGFSEALEYCQKCQIYAVHRYCLDKLPSFKEDVVWFCEDCEPRPISDVPMAKLSSQRLKKQSCDRKLKRTELAEKLYANKKNKSMEDKPSLFSKSELERQSSPLLKIKEVNCSENHENDEKLRVNLEVDGDCSDKEATSIEIKASLSTESELERQDSPLLEIKEVNCNENHYKDEKMEVNLKVDGGCSNQEAVSIEIKASLSTESELERQNSPLLEIKEVKCGENQDNDEKLEVNLEVDGRCSDKEKATSIQAKDPTAVAVLHSVIPEDCYIPEQRISDSVKCVGGAESFKIKTSLLEVDDHSNNSGGNSFHHGWRENDGGCPNEKAKPVNIQTSFVAANDHLPEHSYYSAQPVMEPIWMGSFHLQDKDFGTVEGLVAHLSCLACSKVCEAAKTLPVMLFLELLPISCMWPKGFQKWGPSDHSIALYFFPDNERTEKIFDNLVDKMMSQNLGMKVILDNAELLIFTSSILPLYLKRFQAKYYLWGVFRGKQPLAKVDPSVVKDHMDASARHSQSPVSPLKQQYGASIS</sequence>
<name>A0AAV5HUZ6_9ROSI</name>
<dbReference type="InterPro" id="IPR013083">
    <property type="entry name" value="Znf_RING/FYVE/PHD"/>
</dbReference>
<dbReference type="Pfam" id="PF23121">
    <property type="entry name" value="SPOC_AIPP2"/>
    <property type="match status" value="1"/>
</dbReference>
<dbReference type="Proteomes" id="UP001054252">
    <property type="component" value="Unassembled WGS sequence"/>
</dbReference>
<dbReference type="GO" id="GO:0034244">
    <property type="term" value="P:negative regulation of transcription elongation by RNA polymerase II"/>
    <property type="evidence" value="ECO:0007669"/>
    <property type="project" value="InterPro"/>
</dbReference>
<dbReference type="InterPro" id="IPR056280">
    <property type="entry name" value="AIPP2-like_SPOC"/>
</dbReference>
<reference evidence="9 10" key="1">
    <citation type="journal article" date="2021" name="Commun. Biol.">
        <title>The genome of Shorea leprosula (Dipterocarpaceae) highlights the ecological relevance of drought in aseasonal tropical rainforests.</title>
        <authorList>
            <person name="Ng K.K.S."/>
            <person name="Kobayashi M.J."/>
            <person name="Fawcett J.A."/>
            <person name="Hatakeyama M."/>
            <person name="Paape T."/>
            <person name="Ng C.H."/>
            <person name="Ang C.C."/>
            <person name="Tnah L.H."/>
            <person name="Lee C.T."/>
            <person name="Nishiyama T."/>
            <person name="Sese J."/>
            <person name="O'Brien M.J."/>
            <person name="Copetti D."/>
            <person name="Mohd Noor M.I."/>
            <person name="Ong R.C."/>
            <person name="Putra M."/>
            <person name="Sireger I.Z."/>
            <person name="Indrioko S."/>
            <person name="Kosugi Y."/>
            <person name="Izuno A."/>
            <person name="Isagi Y."/>
            <person name="Lee S.L."/>
            <person name="Shimizu K.K."/>
        </authorList>
    </citation>
    <scope>NUCLEOTIDE SEQUENCE [LARGE SCALE GENOMIC DNA]</scope>
    <source>
        <strain evidence="9">214</strain>
    </source>
</reference>
<feature type="chain" id="PRO_5043551475" description="Zinc finger PHD-type domain-containing protein" evidence="7">
    <location>
        <begin position="17"/>
        <end position="538"/>
    </location>
</feature>
<dbReference type="InterPro" id="IPR019786">
    <property type="entry name" value="Zinc_finger_PHD-type_CS"/>
</dbReference>
<dbReference type="InterPro" id="IPR049914">
    <property type="entry name" value="PHD1-3/5-6"/>
</dbReference>
<evidence type="ECO:0000256" key="7">
    <source>
        <dbReference type="SAM" id="SignalP"/>
    </source>
</evidence>
<dbReference type="PANTHER" id="PTHR33304:SF18">
    <property type="entry name" value="CHROMATIN REGULATOR PHD FAMILY-RELATED"/>
    <property type="match status" value="1"/>
</dbReference>
<keyword evidence="3" id="KW-0862">Zinc</keyword>
<dbReference type="InterPro" id="IPR001965">
    <property type="entry name" value="Znf_PHD"/>
</dbReference>
<dbReference type="PROSITE" id="PS01359">
    <property type="entry name" value="ZF_PHD_1"/>
    <property type="match status" value="1"/>
</dbReference>
<evidence type="ECO:0000256" key="1">
    <source>
        <dbReference type="ARBA" id="ARBA00022723"/>
    </source>
</evidence>
<keyword evidence="7" id="KW-0732">Signal</keyword>
<keyword evidence="1" id="KW-0479">Metal-binding</keyword>
<dbReference type="GO" id="GO:0140566">
    <property type="term" value="F:histone reader activity"/>
    <property type="evidence" value="ECO:0007669"/>
    <property type="project" value="InterPro"/>
</dbReference>
<keyword evidence="10" id="KW-1185">Reference proteome</keyword>
<dbReference type="AlphaFoldDB" id="A0AAV5HUZ6"/>
<comment type="caution">
    <text evidence="9">The sequence shown here is derived from an EMBL/GenBank/DDBJ whole genome shotgun (WGS) entry which is preliminary data.</text>
</comment>
<protein>
    <recommendedName>
        <fullName evidence="8">Zinc finger PHD-type domain-containing protein</fullName>
    </recommendedName>
</protein>
<keyword evidence="4" id="KW-0805">Transcription regulation</keyword>
<keyword evidence="5" id="KW-0804">Transcription</keyword>
<proteinExistence type="predicted"/>
<evidence type="ECO:0000313" key="9">
    <source>
        <dbReference type="EMBL" id="GKU90615.1"/>
    </source>
</evidence>
<evidence type="ECO:0000313" key="10">
    <source>
        <dbReference type="Proteomes" id="UP001054252"/>
    </source>
</evidence>
<evidence type="ECO:0000256" key="4">
    <source>
        <dbReference type="ARBA" id="ARBA00023015"/>
    </source>
</evidence>
<keyword evidence="2" id="KW-0863">Zinc-finger</keyword>
<dbReference type="Gene3D" id="3.30.40.10">
    <property type="entry name" value="Zinc/RING finger domain, C3HC4 (zinc finger)"/>
    <property type="match status" value="1"/>
</dbReference>
<evidence type="ECO:0000256" key="6">
    <source>
        <dbReference type="SAM" id="MobiDB-lite"/>
    </source>
</evidence>
<dbReference type="PANTHER" id="PTHR33304">
    <property type="match status" value="1"/>
</dbReference>
<dbReference type="InterPro" id="IPR011011">
    <property type="entry name" value="Znf_FYVE_PHD"/>
</dbReference>
<evidence type="ECO:0000256" key="3">
    <source>
        <dbReference type="ARBA" id="ARBA00022833"/>
    </source>
</evidence>
<feature type="signal peptide" evidence="7">
    <location>
        <begin position="1"/>
        <end position="16"/>
    </location>
</feature>
<evidence type="ECO:0000256" key="2">
    <source>
        <dbReference type="ARBA" id="ARBA00022771"/>
    </source>
</evidence>
<evidence type="ECO:0000259" key="8">
    <source>
        <dbReference type="SMART" id="SM00249"/>
    </source>
</evidence>
<organism evidence="9 10">
    <name type="scientific">Rubroshorea leprosula</name>
    <dbReference type="NCBI Taxonomy" id="152421"/>
    <lineage>
        <taxon>Eukaryota</taxon>
        <taxon>Viridiplantae</taxon>
        <taxon>Streptophyta</taxon>
        <taxon>Embryophyta</taxon>
        <taxon>Tracheophyta</taxon>
        <taxon>Spermatophyta</taxon>
        <taxon>Magnoliopsida</taxon>
        <taxon>eudicotyledons</taxon>
        <taxon>Gunneridae</taxon>
        <taxon>Pentapetalae</taxon>
        <taxon>rosids</taxon>
        <taxon>malvids</taxon>
        <taxon>Malvales</taxon>
        <taxon>Dipterocarpaceae</taxon>
        <taxon>Rubroshorea</taxon>
    </lineage>
</organism>
<evidence type="ECO:0000256" key="5">
    <source>
        <dbReference type="ARBA" id="ARBA00023163"/>
    </source>
</evidence>
<feature type="domain" description="Zinc finger PHD-type" evidence="8">
    <location>
        <begin position="4"/>
        <end position="51"/>
    </location>
</feature>
<accession>A0AAV5HUZ6</accession>
<dbReference type="EMBL" id="BPVZ01000004">
    <property type="protein sequence ID" value="GKU90615.1"/>
    <property type="molecule type" value="Genomic_DNA"/>
</dbReference>
<feature type="compositionally biased region" description="Polar residues" evidence="6">
    <location>
        <begin position="520"/>
        <end position="538"/>
    </location>
</feature>
<dbReference type="SMART" id="SM00249">
    <property type="entry name" value="PHD"/>
    <property type="match status" value="1"/>
</dbReference>
<dbReference type="GO" id="GO:0008270">
    <property type="term" value="F:zinc ion binding"/>
    <property type="evidence" value="ECO:0007669"/>
    <property type="project" value="UniProtKB-KW"/>
</dbReference>
<gene>
    <name evidence="9" type="ORF">SLEP1_g4588</name>
</gene>
<dbReference type="SUPFAM" id="SSF57903">
    <property type="entry name" value="FYVE/PHD zinc finger"/>
    <property type="match status" value="1"/>
</dbReference>
<feature type="region of interest" description="Disordered" evidence="6">
    <location>
        <begin position="516"/>
        <end position="538"/>
    </location>
</feature>